<evidence type="ECO:0000313" key="1">
    <source>
        <dbReference type="EMBL" id="KAL0285587.1"/>
    </source>
</evidence>
<accession>A0AAW2IU73</accession>
<dbReference type="AlphaFoldDB" id="A0AAW2IU73"/>
<protein>
    <submittedName>
        <fullName evidence="1">Uncharacterized protein</fullName>
    </submittedName>
</protein>
<reference evidence="1" key="1">
    <citation type="submission" date="2020-06" db="EMBL/GenBank/DDBJ databases">
        <authorList>
            <person name="Li T."/>
            <person name="Hu X."/>
            <person name="Zhang T."/>
            <person name="Song X."/>
            <person name="Zhang H."/>
            <person name="Dai N."/>
            <person name="Sheng W."/>
            <person name="Hou X."/>
            <person name="Wei L."/>
        </authorList>
    </citation>
    <scope>NUCLEOTIDE SEQUENCE</scope>
    <source>
        <strain evidence="1">G01</strain>
        <tissue evidence="1">Leaf</tissue>
    </source>
</reference>
<proteinExistence type="predicted"/>
<reference evidence="1" key="2">
    <citation type="journal article" date="2024" name="Plant">
        <title>Genomic evolution and insights into agronomic trait innovations of Sesamum species.</title>
        <authorList>
            <person name="Miao H."/>
            <person name="Wang L."/>
            <person name="Qu L."/>
            <person name="Liu H."/>
            <person name="Sun Y."/>
            <person name="Le M."/>
            <person name="Wang Q."/>
            <person name="Wei S."/>
            <person name="Zheng Y."/>
            <person name="Lin W."/>
            <person name="Duan Y."/>
            <person name="Cao H."/>
            <person name="Xiong S."/>
            <person name="Wang X."/>
            <person name="Wei L."/>
            <person name="Li C."/>
            <person name="Ma Q."/>
            <person name="Ju M."/>
            <person name="Zhao R."/>
            <person name="Li G."/>
            <person name="Mu C."/>
            <person name="Tian Q."/>
            <person name="Mei H."/>
            <person name="Zhang T."/>
            <person name="Gao T."/>
            <person name="Zhang H."/>
        </authorList>
    </citation>
    <scope>NUCLEOTIDE SEQUENCE</scope>
    <source>
        <strain evidence="1">G01</strain>
    </source>
</reference>
<dbReference type="EMBL" id="JACGWK010001584">
    <property type="protein sequence ID" value="KAL0285587.1"/>
    <property type="molecule type" value="Genomic_DNA"/>
</dbReference>
<sequence>FASTFCAPHMNQTFITPIPKVDHPELINQFRSCKPLQYHVEDFYNNYYRDSYLTWAASLVLTKAASSLGERERRLPIFSSFTPVHK</sequence>
<organism evidence="1">
    <name type="scientific">Sesamum angustifolium</name>
    <dbReference type="NCBI Taxonomy" id="2727405"/>
    <lineage>
        <taxon>Eukaryota</taxon>
        <taxon>Viridiplantae</taxon>
        <taxon>Streptophyta</taxon>
        <taxon>Embryophyta</taxon>
        <taxon>Tracheophyta</taxon>
        <taxon>Spermatophyta</taxon>
        <taxon>Magnoliopsida</taxon>
        <taxon>eudicotyledons</taxon>
        <taxon>Gunneridae</taxon>
        <taxon>Pentapetalae</taxon>
        <taxon>asterids</taxon>
        <taxon>lamiids</taxon>
        <taxon>Lamiales</taxon>
        <taxon>Pedaliaceae</taxon>
        <taxon>Sesamum</taxon>
    </lineage>
</organism>
<feature type="non-terminal residue" evidence="1">
    <location>
        <position position="1"/>
    </location>
</feature>
<gene>
    <name evidence="1" type="ORF">Sangu_2772800</name>
</gene>
<name>A0AAW2IU73_9LAMI</name>
<comment type="caution">
    <text evidence="1">The sequence shown here is derived from an EMBL/GenBank/DDBJ whole genome shotgun (WGS) entry which is preliminary data.</text>
</comment>